<name>A0A263D438_9PSEU</name>
<feature type="coiled-coil region" evidence="1">
    <location>
        <begin position="50"/>
        <end position="88"/>
    </location>
</feature>
<dbReference type="Proteomes" id="UP000242444">
    <property type="component" value="Unassembled WGS sequence"/>
</dbReference>
<gene>
    <name evidence="3" type="ORF">CFN78_16430</name>
</gene>
<reference evidence="3 4" key="1">
    <citation type="submission" date="2017-07" db="EMBL/GenBank/DDBJ databases">
        <title>Amycolatopsis antarcticus sp. nov., isolated from the surface of an Antarcticus brown macroalga.</title>
        <authorList>
            <person name="Wang J."/>
            <person name="Leiva S."/>
            <person name="Huang J."/>
            <person name="Huang Y."/>
        </authorList>
    </citation>
    <scope>NUCLEOTIDE SEQUENCE [LARGE SCALE GENOMIC DNA]</scope>
    <source>
        <strain evidence="3 4">AU-G6</strain>
    </source>
</reference>
<dbReference type="AlphaFoldDB" id="A0A263D438"/>
<proteinExistence type="predicted"/>
<protein>
    <submittedName>
        <fullName evidence="3">Uncharacterized protein</fullName>
    </submittedName>
</protein>
<comment type="caution">
    <text evidence="3">The sequence shown here is derived from an EMBL/GenBank/DDBJ whole genome shotgun (WGS) entry which is preliminary data.</text>
</comment>
<dbReference type="InParanoid" id="A0A263D438"/>
<accession>A0A263D438</accession>
<dbReference type="EMBL" id="NKYE01000009">
    <property type="protein sequence ID" value="OZM72125.1"/>
    <property type="molecule type" value="Genomic_DNA"/>
</dbReference>
<dbReference type="RefSeq" id="WP_094863696.1">
    <property type="nucleotide sequence ID" value="NZ_NKYE01000009.1"/>
</dbReference>
<sequence>MAEEVRVDTDRLATVPEALRQANALVQDFQSAVRRLAAGTTAMFGAEGTMRAAQDKYDEACASLAEVAENLEAVVNESARRINDVQRNYVRTDAQSVALADDAARGIADATPGVDGPNRGAVNPGRVTR</sequence>
<keyword evidence="1" id="KW-0175">Coiled coil</keyword>
<evidence type="ECO:0000256" key="1">
    <source>
        <dbReference type="SAM" id="Coils"/>
    </source>
</evidence>
<evidence type="ECO:0000313" key="3">
    <source>
        <dbReference type="EMBL" id="OZM72125.1"/>
    </source>
</evidence>
<keyword evidence="4" id="KW-1185">Reference proteome</keyword>
<organism evidence="3 4">
    <name type="scientific">Amycolatopsis antarctica</name>
    <dbReference type="NCBI Taxonomy" id="1854586"/>
    <lineage>
        <taxon>Bacteria</taxon>
        <taxon>Bacillati</taxon>
        <taxon>Actinomycetota</taxon>
        <taxon>Actinomycetes</taxon>
        <taxon>Pseudonocardiales</taxon>
        <taxon>Pseudonocardiaceae</taxon>
        <taxon>Amycolatopsis</taxon>
    </lineage>
</organism>
<evidence type="ECO:0000313" key="4">
    <source>
        <dbReference type="Proteomes" id="UP000242444"/>
    </source>
</evidence>
<feature type="region of interest" description="Disordered" evidence="2">
    <location>
        <begin position="107"/>
        <end position="129"/>
    </location>
</feature>
<evidence type="ECO:0000256" key="2">
    <source>
        <dbReference type="SAM" id="MobiDB-lite"/>
    </source>
</evidence>